<name>A0A6J5NBV1_9CAUD</name>
<keyword evidence="1" id="KW-0472">Membrane</keyword>
<accession>A0A6J5NBV1</accession>
<evidence type="ECO:0000256" key="1">
    <source>
        <dbReference type="SAM" id="Phobius"/>
    </source>
</evidence>
<keyword evidence="1" id="KW-0812">Transmembrane</keyword>
<sequence>MKIPDNWKSIWNDEGFIANLTALVKTINGIASIVLLAIIIYLPYQLILEIMRWFN</sequence>
<dbReference type="EMBL" id="LR796620">
    <property type="protein sequence ID" value="CAB4154478.1"/>
    <property type="molecule type" value="Genomic_DNA"/>
</dbReference>
<proteinExistence type="predicted"/>
<feature type="transmembrane region" description="Helical" evidence="1">
    <location>
        <begin position="20"/>
        <end position="42"/>
    </location>
</feature>
<evidence type="ECO:0000313" key="2">
    <source>
        <dbReference type="EMBL" id="CAB4154478.1"/>
    </source>
</evidence>
<keyword evidence="1" id="KW-1133">Transmembrane helix</keyword>
<protein>
    <submittedName>
        <fullName evidence="2">Uncharacterized protein</fullName>
    </submittedName>
</protein>
<gene>
    <name evidence="2" type="ORF">UFOVP642_7</name>
</gene>
<reference evidence="2" key="1">
    <citation type="submission" date="2020-04" db="EMBL/GenBank/DDBJ databases">
        <authorList>
            <person name="Chiriac C."/>
            <person name="Salcher M."/>
            <person name="Ghai R."/>
            <person name="Kavagutti S V."/>
        </authorList>
    </citation>
    <scope>NUCLEOTIDE SEQUENCE</scope>
</reference>
<organism evidence="2">
    <name type="scientific">uncultured Caudovirales phage</name>
    <dbReference type="NCBI Taxonomy" id="2100421"/>
    <lineage>
        <taxon>Viruses</taxon>
        <taxon>Duplodnaviria</taxon>
        <taxon>Heunggongvirae</taxon>
        <taxon>Uroviricota</taxon>
        <taxon>Caudoviricetes</taxon>
        <taxon>Peduoviridae</taxon>
        <taxon>Maltschvirus</taxon>
        <taxon>Maltschvirus maltsch</taxon>
    </lineage>
</organism>